<reference evidence="19" key="1">
    <citation type="submission" date="2022-03" db="EMBL/GenBank/DDBJ databases">
        <authorList>
            <person name="Alioto T."/>
            <person name="Alioto T."/>
            <person name="Gomez Garrido J."/>
        </authorList>
    </citation>
    <scope>NUCLEOTIDE SEQUENCE</scope>
</reference>
<feature type="compositionally biased region" description="Low complexity" evidence="16">
    <location>
        <begin position="403"/>
        <end position="419"/>
    </location>
</feature>
<evidence type="ECO:0000313" key="19">
    <source>
        <dbReference type="EMBL" id="CAH2328535.1"/>
    </source>
</evidence>
<feature type="compositionally biased region" description="Low complexity" evidence="16">
    <location>
        <begin position="2503"/>
        <end position="2513"/>
    </location>
</feature>
<evidence type="ECO:0000256" key="4">
    <source>
        <dbReference type="ARBA" id="ARBA00022737"/>
    </source>
</evidence>
<dbReference type="GO" id="GO:0048471">
    <property type="term" value="C:perinuclear region of cytoplasm"/>
    <property type="evidence" value="ECO:0007669"/>
    <property type="project" value="TreeGrafter"/>
</dbReference>
<feature type="compositionally biased region" description="Low complexity" evidence="16">
    <location>
        <begin position="2371"/>
        <end position="2387"/>
    </location>
</feature>
<dbReference type="FunFam" id="3.30.450.20:FF:000021">
    <property type="entry name" value="Neuronal PAS domain-containing protein 3"/>
    <property type="match status" value="1"/>
</dbReference>
<feature type="region of interest" description="Disordered" evidence="16">
    <location>
        <begin position="1089"/>
        <end position="1126"/>
    </location>
</feature>
<feature type="compositionally biased region" description="Acidic residues" evidence="16">
    <location>
        <begin position="2329"/>
        <end position="2338"/>
    </location>
</feature>
<feature type="compositionally biased region" description="Low complexity" evidence="16">
    <location>
        <begin position="1108"/>
        <end position="1120"/>
    </location>
</feature>
<evidence type="ECO:0000256" key="14">
    <source>
        <dbReference type="ARBA" id="ARBA00083650"/>
    </source>
</evidence>
<dbReference type="PROSITE" id="PS50888">
    <property type="entry name" value="BHLH"/>
    <property type="match status" value="1"/>
</dbReference>
<feature type="compositionally biased region" description="Pro residues" evidence="16">
    <location>
        <begin position="2388"/>
        <end position="2397"/>
    </location>
</feature>
<dbReference type="FunFam" id="3.30.450.20:FF:000091">
    <property type="entry name" value="Neuronal PAS domain-containing protein 3"/>
    <property type="match status" value="1"/>
</dbReference>
<accession>A0AAD1TN87</accession>
<feature type="compositionally biased region" description="Polar residues" evidence="16">
    <location>
        <begin position="1667"/>
        <end position="1676"/>
    </location>
</feature>
<dbReference type="Gene3D" id="1.20.58.60">
    <property type="match status" value="2"/>
</dbReference>
<sequence>MSLNLATTRSEDMEIIESHSSHECEVDPPIEQDCVRRYERPPPLHAGADWKIILHLPEIDTWIRSTSERVRGLTQSVQEDPQSKHVDVHLMQLKDICEDISDHVEQIHALLDTEFSLKLLSYSVNVIVDIHTVQLLWHQLRVSVLVLRERILQGLQDSNGNYTRQTDILQAFTKEDQEDRLDALTEVDGSGQLTIRCPSDYLSLDCGITAYELSDYSPRDEEEPQPLSAKPLEAWTYNAMQQEFPDLVKGPGLLSVVTEKEQEPMTVEQENEHSNPQMEESGKQPLRSLPVSESTTPKRPLQETSDHGGDSPTRPSLPKRGLFLNEDNDWGESGTTGTSLKMISPLSTLPSYSPAPYNHLSLSLTTPHSPAAPSAHRTQPQPEEDGAQEMQETKQKDIEEPQCLNGNGSPSGSSLSPCNTPKESQIDIQDHRTLDSPPQEVGSNSWYGSDEFLALPSHLHEADLLALHLGNLSQLVSPSPEESLPALRDVEDWEISSGSEIGPSSPRCFSPSTPSDLPLHSKGSGQSTPCLVGQGNSIRQNRAALIQRLMWDIQRQDNDRHVWDRIQGFVSKLDRFIRWLQDAMEATENWTPPLAETEALQQYLHTHLNFKQSVDGHCALKDAVLEEGHRLMEVLVSHRPGFLEMLQMISTQWKELQKQIRRQHSWILSSLDTIKAEILQSDENSEEVSETKPNGASSSREAQRDAVSQMSQQLSSAQYSPNPPSSCTPKSPERTLRSDSTQEIEAECEEFWDWLLDMDATVKNSLGLLVSEDQHLQMCKRCRVEMSLREDRVQALLSQLASMRNEGTQLPDSILEREGLIREKWEMLKKSLSEALSTCSPQPVLSPGSGNLVQQLEQRVKELKSWLRDTELALYNSSLRLDEEGDGKTKERLQRELQRFQSLCSELRLRRRGVTSVLRLCHHLLGLQEQTPQQDPPSLQLLSVNLERRWEAIVMQSTQWQRWLQRELGDEQEIDLLVDPDWADLSNAGVEEALEWDETDITVEPSCDTEDSKHVAADTPSAYETCYSGQGGPMYPRHLQSSVYQVYSLHNIELFSPNMDSSLRKDQKLGPLAPLPISLLQGSTFSSLPDLANGSHQPNHYQSTKILGSSSGHSESESGIASGGEGVTAANSEGCLSLDGEGMQSGQGQVEDIQQIDTDAPPAPYSRSKHHYPFALYDCSLLQAEKLKQMTLGKTQRSIPGFYFSRTPGQIGMNRTMLPVSSEDHSPEDNVDFQDLIEVLSPQNSSHNSSSLESLSVTCEVLEAEPTALRRSVSLESWPASYKSNEDLFSQQGSADITPGSEPREELSKRTLDLLKRLEDIECPAEQKMKRSLSDDITLRSGSHETSLPGIRSQAEKVKSENEDLGSELTELSSSEELSLKSEDLVVLKGRLMDSNASFRKHLSRSLAGDEREANLSMIVNVSCTSACTDEEDDSDLLSSSTLTLTEEEEEEEEELDELNRSLGSEDETGDGIGLPLGSDFIRRELQAWIRPTYLLPRERRKMNRVVQDITGTPKVDKIWKSSLNREQENNGNEKYANEEDTSKCLTNEEETVNNSSHQVDDLENGNVNNRLSAMKDNVSTVNHPVKKKNGPYPWLSITKTEKLHPPSMPALAYHKPRELGPTCNQKSNMRITCDAVADVDMPDNSCMTSEKTKPEPCHQLTEETPESSCSCHGSTNERTNSPDCTVHEFVKEILDMTSTALHGSPPKDGLSSGTGAQIREKVLEHSRRQLERGDFYSYLSISSHDSDCGELNGPVRATTPEILAQDDRECSNQIIPQDCVVCVQRLQALRKEKSRDAARSRRGKENFEFYELAKLLPLPAAITSQLDKASIIRLTISYLKMRDFANQGDPPWNLRIEGPPPNTSVKVIGSQRRRSPSSLAIDVFESHLGSHILQSLDGFVFALNQEGKFLYISETVSIYLGLSQVELTGSSIFDYVHPGDHVEMAEQLGMKLPPGRGLLSQSANDDGASSASSSSQSETPEPVESASPGILPQDNSLERSFFMRMKSTLTKRGVHIKSSGYKVIHVTGRLRLRVSLSHGRSSAGQVMGLVVVAHALPPPTINEVRIDCHMFVTRVNMDLNIIYCENRISDYMDLNAVDLMGKRCYHFIHAEDVEGIRHSHLDLLNKGQCVTKYYRWMQKNGGYIWVQSCATIAINAKNANERNIIWVNYILSLLEYKDVPMDIAQLPHLPEKASESSETSDSDSDLKDNSEDNENPKSDGKGNLSEQSEDQEPDHKQSGAHSDPDMNCDEEANSSSDACSEESEESEDCEVRKAEEEMEQGGLASLGGIGALGTLGPMHIKVERYTESETDIRGPESLSSDSARDSQTGEEEDEEEDRGVRVTGILSRHQRRKRRRKGVGPYGGRRRRLSGGSSPGGIESSLGDPPRLLPSTPPPTGSCSSSSVLKIKTEMSEPINFDNDSSIWNFPPNREISRNESPYSMTKPPAGGEHFSPSPSSSAAAPPALHVSIPDSVLTPPGGAEGVGRSKGQFSVSSGVLASVNSDPLSPPLSASPRDKPPQTGGPSNSLLYAGELEALQRLQAGNVVLPLVHRVAGTLAATGSSGQRVYTTGTIRYAPAEVTLAMQGNLLPNAHPVNFVDVNGPSFGLDPKTPMEMLYHHVHRLNMSGPFGGAVTGAGLTQVPAASVFTTAEGIFSSIPFPVYSNGIHAAQTLERKED</sequence>
<dbReference type="SMART" id="SM00150">
    <property type="entry name" value="SPEC"/>
    <property type="match status" value="3"/>
</dbReference>
<dbReference type="GO" id="GO:0016529">
    <property type="term" value="C:sarcoplasmic reticulum"/>
    <property type="evidence" value="ECO:0007669"/>
    <property type="project" value="TreeGrafter"/>
</dbReference>
<dbReference type="GO" id="GO:0003677">
    <property type="term" value="F:DNA binding"/>
    <property type="evidence" value="ECO:0007669"/>
    <property type="project" value="UniProtKB-KW"/>
</dbReference>
<keyword evidence="8" id="KW-0804">Transcription</keyword>
<evidence type="ECO:0000256" key="2">
    <source>
        <dbReference type="ARBA" id="ARBA00004308"/>
    </source>
</evidence>
<dbReference type="SUPFAM" id="SSF47459">
    <property type="entry name" value="HLH, helix-loop-helix DNA-binding domain"/>
    <property type="match status" value="1"/>
</dbReference>
<dbReference type="GO" id="GO:0044325">
    <property type="term" value="F:transmembrane transporter binding"/>
    <property type="evidence" value="ECO:0007669"/>
    <property type="project" value="TreeGrafter"/>
</dbReference>
<feature type="compositionally biased region" description="Gly residues" evidence="16">
    <location>
        <begin position="2285"/>
        <end position="2294"/>
    </location>
</feature>
<dbReference type="InterPro" id="IPR035965">
    <property type="entry name" value="PAS-like_dom_sf"/>
</dbReference>
<evidence type="ECO:0000259" key="17">
    <source>
        <dbReference type="PROSITE" id="PS50112"/>
    </source>
</evidence>
<evidence type="ECO:0000256" key="16">
    <source>
        <dbReference type="SAM" id="MobiDB-lite"/>
    </source>
</evidence>
<dbReference type="SMART" id="SM00091">
    <property type="entry name" value="PAS"/>
    <property type="match status" value="2"/>
</dbReference>
<keyword evidence="7" id="KW-0472">Membrane</keyword>
<name>A0AAD1TN87_PELCU</name>
<evidence type="ECO:0000256" key="3">
    <source>
        <dbReference type="ARBA" id="ARBA00022553"/>
    </source>
</evidence>
<dbReference type="GO" id="GO:0006355">
    <property type="term" value="P:regulation of DNA-templated transcription"/>
    <property type="evidence" value="ECO:0007669"/>
    <property type="project" value="InterPro"/>
</dbReference>
<feature type="compositionally biased region" description="Polar residues" evidence="16">
    <location>
        <begin position="1094"/>
        <end position="1107"/>
    </location>
</feature>
<keyword evidence="5" id="KW-0805">Transcription regulation</keyword>
<dbReference type="CDD" id="cd19732">
    <property type="entry name" value="bHLH-PAS_NPAS3_PASD6"/>
    <property type="match status" value="1"/>
</dbReference>
<dbReference type="InterPro" id="IPR011598">
    <property type="entry name" value="bHLH_dom"/>
</dbReference>
<feature type="compositionally biased region" description="Acidic residues" evidence="16">
    <location>
        <begin position="2260"/>
        <end position="2269"/>
    </location>
</feature>
<organism evidence="19 20">
    <name type="scientific">Pelobates cultripes</name>
    <name type="common">Western spadefoot toad</name>
    <dbReference type="NCBI Taxonomy" id="61616"/>
    <lineage>
        <taxon>Eukaryota</taxon>
        <taxon>Metazoa</taxon>
        <taxon>Chordata</taxon>
        <taxon>Craniata</taxon>
        <taxon>Vertebrata</taxon>
        <taxon>Euteleostomi</taxon>
        <taxon>Amphibia</taxon>
        <taxon>Batrachia</taxon>
        <taxon>Anura</taxon>
        <taxon>Pelobatoidea</taxon>
        <taxon>Pelobatidae</taxon>
        <taxon>Pelobates</taxon>
    </lineage>
</organism>
<dbReference type="SUPFAM" id="SSF55785">
    <property type="entry name" value="PYP-like sensor domain (PAS domain)"/>
    <property type="match status" value="2"/>
</dbReference>
<dbReference type="Pfam" id="PF00989">
    <property type="entry name" value="PAS"/>
    <property type="match status" value="1"/>
</dbReference>
<feature type="coiled-coil region" evidence="15">
    <location>
        <begin position="853"/>
        <end position="910"/>
    </location>
</feature>
<dbReference type="FunFam" id="4.10.280.10:FF:000007">
    <property type="entry name" value="single-minded homolog 1 isoform X1"/>
    <property type="match status" value="1"/>
</dbReference>
<dbReference type="Proteomes" id="UP001295444">
    <property type="component" value="Chromosome 13"/>
</dbReference>
<dbReference type="Gene3D" id="4.10.280.10">
    <property type="entry name" value="Helix-loop-helix DNA-binding domain"/>
    <property type="match status" value="1"/>
</dbReference>
<gene>
    <name evidence="19" type="ORF">PECUL_23A048694</name>
</gene>
<comment type="subcellular location">
    <subcellularLocation>
        <location evidence="2">Endomembrane system</location>
    </subcellularLocation>
    <subcellularLocation>
        <location evidence="1">Nucleus</location>
    </subcellularLocation>
</comment>
<feature type="region of interest" description="Disordered" evidence="16">
    <location>
        <begin position="1647"/>
        <end position="1676"/>
    </location>
</feature>
<protein>
    <recommendedName>
        <fullName evidence="12">Neuronal PAS domain-containing protein 3</fullName>
    </recommendedName>
    <alternativeName>
        <fullName evidence="13">Basic-helix-loop-helix-PAS protein MOP6</fullName>
    </alternativeName>
    <alternativeName>
        <fullName evidence="14">Member of PAS protein 6</fullName>
    </alternativeName>
</protein>
<feature type="domain" description="PAS" evidence="17">
    <location>
        <begin position="1892"/>
        <end position="1956"/>
    </location>
</feature>
<feature type="region of interest" description="Disordered" evidence="16">
    <location>
        <begin position="682"/>
        <end position="742"/>
    </location>
</feature>
<dbReference type="GO" id="GO:0046983">
    <property type="term" value="F:protein dimerization activity"/>
    <property type="evidence" value="ECO:0007669"/>
    <property type="project" value="InterPro"/>
</dbReference>
<feature type="region of interest" description="Disordered" evidence="16">
    <location>
        <begin position="260"/>
        <end position="341"/>
    </location>
</feature>
<dbReference type="CDD" id="cd00176">
    <property type="entry name" value="SPEC"/>
    <property type="match status" value="1"/>
</dbReference>
<dbReference type="SUPFAM" id="SSF46966">
    <property type="entry name" value="Spectrin repeat"/>
    <property type="match status" value="3"/>
</dbReference>
<dbReference type="PANTHER" id="PTHR14514">
    <property type="entry name" value="PKA ANCHORING PROTEIN"/>
    <property type="match status" value="1"/>
</dbReference>
<feature type="region of interest" description="Disordered" evidence="16">
    <location>
        <begin position="2189"/>
        <end position="2489"/>
    </location>
</feature>
<feature type="region of interest" description="Disordered" evidence="16">
    <location>
        <begin position="1954"/>
        <end position="1995"/>
    </location>
</feature>
<dbReference type="InterPro" id="IPR036638">
    <property type="entry name" value="HLH_DNA-bd_sf"/>
</dbReference>
<evidence type="ECO:0000256" key="7">
    <source>
        <dbReference type="ARBA" id="ARBA00023136"/>
    </source>
</evidence>
<feature type="compositionally biased region" description="Low complexity" evidence="16">
    <location>
        <begin position="2453"/>
        <end position="2465"/>
    </location>
</feature>
<feature type="region of interest" description="Disordered" evidence="16">
    <location>
        <begin position="2502"/>
        <end position="2527"/>
    </location>
</feature>
<dbReference type="EMBL" id="OW240924">
    <property type="protein sequence ID" value="CAH2328535.1"/>
    <property type="molecule type" value="Genomic_DNA"/>
</dbReference>
<dbReference type="PANTHER" id="PTHR14514:SF2">
    <property type="entry name" value="A-KINASE ANCHOR PROTEIN 6"/>
    <property type="match status" value="1"/>
</dbReference>
<feature type="region of interest" description="Disordered" evidence="16">
    <location>
        <begin position="1326"/>
        <end position="1366"/>
    </location>
</feature>
<keyword evidence="15" id="KW-0175">Coiled coil</keyword>
<evidence type="ECO:0000256" key="12">
    <source>
        <dbReference type="ARBA" id="ARBA00070615"/>
    </source>
</evidence>
<feature type="compositionally biased region" description="Low complexity" evidence="16">
    <location>
        <begin position="495"/>
        <end position="506"/>
    </location>
</feature>
<evidence type="ECO:0000256" key="6">
    <source>
        <dbReference type="ARBA" id="ARBA00023125"/>
    </source>
</evidence>
<keyword evidence="9" id="KW-0539">Nucleus</keyword>
<dbReference type="Pfam" id="PF23171">
    <property type="entry name" value="bHLH_HIF1A"/>
    <property type="match status" value="1"/>
</dbReference>
<proteinExistence type="predicted"/>
<comment type="function">
    <text evidence="10">May play a broad role in neurogenesis. May control regulatory pathways relevant to schizophrenia and to psychotic illness.</text>
</comment>
<evidence type="ECO:0000256" key="11">
    <source>
        <dbReference type="ARBA" id="ARBA00064109"/>
    </source>
</evidence>
<evidence type="ECO:0000256" key="5">
    <source>
        <dbReference type="ARBA" id="ARBA00023015"/>
    </source>
</evidence>
<keyword evidence="6" id="KW-0238">DNA-binding</keyword>
<evidence type="ECO:0000256" key="1">
    <source>
        <dbReference type="ARBA" id="ARBA00004123"/>
    </source>
</evidence>
<dbReference type="InterPro" id="IPR018159">
    <property type="entry name" value="Spectrin/alpha-actinin"/>
</dbReference>
<keyword evidence="20" id="KW-1185">Reference proteome</keyword>
<dbReference type="Gene3D" id="3.30.450.20">
    <property type="entry name" value="PAS domain"/>
    <property type="match status" value="2"/>
</dbReference>
<evidence type="ECO:0000256" key="10">
    <source>
        <dbReference type="ARBA" id="ARBA00059012"/>
    </source>
</evidence>
<dbReference type="InterPro" id="IPR000014">
    <property type="entry name" value="PAS"/>
</dbReference>
<dbReference type="SMART" id="SM00353">
    <property type="entry name" value="HLH"/>
    <property type="match status" value="1"/>
</dbReference>
<keyword evidence="3" id="KW-0597">Phosphoprotein</keyword>
<feature type="compositionally biased region" description="Basic and acidic residues" evidence="16">
    <location>
        <begin position="1326"/>
        <end position="1338"/>
    </location>
</feature>
<feature type="region of interest" description="Disordered" evidence="16">
    <location>
        <begin position="495"/>
        <end position="526"/>
    </location>
</feature>
<comment type="subunit">
    <text evidence="11">Efficient DNA binding requires dimerization with another bHLH protein. Interacts with ARNT; forms a heterodimer that binds core DNA sequence 5'-[AG]CGTG-3' within the hypoxia response element (HRE) of target gene promoters.</text>
</comment>
<dbReference type="CDD" id="cd00130">
    <property type="entry name" value="PAS"/>
    <property type="match status" value="2"/>
</dbReference>
<evidence type="ECO:0000256" key="9">
    <source>
        <dbReference type="ARBA" id="ARBA00023242"/>
    </source>
</evidence>
<feature type="compositionally biased region" description="Basic and acidic residues" evidence="16">
    <location>
        <begin position="2205"/>
        <end position="2221"/>
    </location>
</feature>
<dbReference type="PROSITE" id="PS50112">
    <property type="entry name" value="PAS"/>
    <property type="match status" value="1"/>
</dbReference>
<dbReference type="InterPro" id="IPR013655">
    <property type="entry name" value="PAS_fold_3"/>
</dbReference>
<evidence type="ECO:0000256" key="13">
    <source>
        <dbReference type="ARBA" id="ARBA00078434"/>
    </source>
</evidence>
<evidence type="ECO:0000313" key="20">
    <source>
        <dbReference type="Proteomes" id="UP001295444"/>
    </source>
</evidence>
<feature type="region of interest" description="Disordered" evidence="16">
    <location>
        <begin position="1430"/>
        <end position="1476"/>
    </location>
</feature>
<feature type="region of interest" description="Disordered" evidence="16">
    <location>
        <begin position="360"/>
        <end position="424"/>
    </location>
</feature>
<feature type="compositionally biased region" description="Polar residues" evidence="16">
    <location>
        <begin position="691"/>
        <end position="720"/>
    </location>
</feature>
<feature type="compositionally biased region" description="Acidic residues" evidence="16">
    <location>
        <begin position="1446"/>
        <end position="1457"/>
    </location>
</feature>
<dbReference type="GO" id="GO:0051018">
    <property type="term" value="F:protein kinase A binding"/>
    <property type="evidence" value="ECO:0007669"/>
    <property type="project" value="TreeGrafter"/>
</dbReference>
<dbReference type="GO" id="GO:0005634">
    <property type="term" value="C:nucleus"/>
    <property type="evidence" value="ECO:0007669"/>
    <property type="project" value="UniProtKB-SubCell"/>
</dbReference>
<feature type="domain" description="BHLH" evidence="18">
    <location>
        <begin position="1790"/>
        <end position="1843"/>
    </location>
</feature>
<feature type="compositionally biased region" description="Basic and acidic residues" evidence="16">
    <location>
        <begin position="2301"/>
        <end position="2315"/>
    </location>
</feature>
<evidence type="ECO:0000256" key="8">
    <source>
        <dbReference type="ARBA" id="ARBA00023163"/>
    </source>
</evidence>
<feature type="compositionally biased region" description="Basic and acidic residues" evidence="16">
    <location>
        <begin position="300"/>
        <end position="309"/>
    </location>
</feature>
<feature type="compositionally biased region" description="Basic residues" evidence="16">
    <location>
        <begin position="2349"/>
        <end position="2370"/>
    </location>
</feature>
<evidence type="ECO:0000259" key="18">
    <source>
        <dbReference type="PROSITE" id="PS50888"/>
    </source>
</evidence>
<dbReference type="Pfam" id="PF08447">
    <property type="entry name" value="PAS_3"/>
    <property type="match status" value="1"/>
</dbReference>
<dbReference type="InterPro" id="IPR013767">
    <property type="entry name" value="PAS_fold"/>
</dbReference>
<keyword evidence="4" id="KW-0677">Repeat</keyword>
<evidence type="ECO:0000256" key="15">
    <source>
        <dbReference type="SAM" id="Coils"/>
    </source>
</evidence>
<feature type="compositionally biased region" description="Low complexity" evidence="16">
    <location>
        <begin position="1961"/>
        <end position="1978"/>
    </location>
</feature>